<evidence type="ECO:0000313" key="1">
    <source>
        <dbReference type="EMBL" id="AAF27361.1"/>
    </source>
</evidence>
<organism evidence="1">
    <name type="scientific">Haemophilus influenzae</name>
    <dbReference type="NCBI Taxonomy" id="727"/>
    <lineage>
        <taxon>Bacteria</taxon>
        <taxon>Pseudomonadati</taxon>
        <taxon>Pseudomonadota</taxon>
        <taxon>Gammaproteobacteria</taxon>
        <taxon>Pasteurellales</taxon>
        <taxon>Pasteurellaceae</taxon>
        <taxon>Haemophilus</taxon>
    </lineage>
</organism>
<evidence type="ECO:0008006" key="2">
    <source>
        <dbReference type="Google" id="ProtNLM"/>
    </source>
</evidence>
<dbReference type="Pfam" id="PF05521">
    <property type="entry name" value="Phage_HCP"/>
    <property type="match status" value="1"/>
</dbReference>
<dbReference type="AlphaFoldDB" id="Q9L8M9"/>
<dbReference type="Gene3D" id="2.40.10.270">
    <property type="entry name" value="Bacteriophage SPP1 head-tail adaptor protein"/>
    <property type="match status" value="1"/>
</dbReference>
<reference evidence="1" key="1">
    <citation type="journal article" date="2000" name="Infect. Immun.">
        <title>Identification and genetic characterization of Haemophilus influenzae genetic island 1.</title>
        <authorList>
            <person name="Chang C.C."/>
            <person name="Gilsdorf J.R."/>
            <person name="DiRita V.J."/>
            <person name="Marrs C.F."/>
        </authorList>
    </citation>
    <scope>NUCLEOTIDE SEQUENCE</scope>
    <source>
        <strain evidence="1">Eagan</strain>
    </source>
</reference>
<dbReference type="NCBIfam" id="TIGR01563">
    <property type="entry name" value="gp16_SPP1"/>
    <property type="match status" value="1"/>
</dbReference>
<dbReference type="InterPro" id="IPR008767">
    <property type="entry name" value="Phage_SPP1_head-tail_adaptor"/>
</dbReference>
<proteinExistence type="predicted"/>
<name>Q9L8M9_HAEIF</name>
<dbReference type="EMBL" id="AF198256">
    <property type="protein sequence ID" value="AAF27361.1"/>
    <property type="molecule type" value="Genomic_DNA"/>
</dbReference>
<dbReference type="InterPro" id="IPR038666">
    <property type="entry name" value="SSP1_head-tail_sf"/>
</dbReference>
<sequence>MNKNRGQAMAIMIKAGKYNKVISLQKQVNEQNDYGGIVSKWKTVANIRAAVEPLQGREFFSGAVPLNENTVRIRIRYGTNVDNTMRVKYGNRSLEIMNIIDSKEAHKELQLICKELTGNGGN</sequence>
<protein>
    <recommendedName>
        <fullName evidence="2">Head-tail adaptor protein</fullName>
    </recommendedName>
</protein>
<accession>Q9L8M9</accession>